<comment type="caution">
    <text evidence="1">The sequence shown here is derived from an EMBL/GenBank/DDBJ whole genome shotgun (WGS) entry which is preliminary data.</text>
</comment>
<gene>
    <name evidence="1" type="ORF">ACFQPB_04720</name>
</gene>
<evidence type="ECO:0000313" key="1">
    <source>
        <dbReference type="EMBL" id="MFC7408154.1"/>
    </source>
</evidence>
<keyword evidence="2" id="KW-1185">Reference proteome</keyword>
<name>A0ABW2QFA7_9BURK</name>
<evidence type="ECO:0000313" key="2">
    <source>
        <dbReference type="Proteomes" id="UP001596501"/>
    </source>
</evidence>
<dbReference type="RefSeq" id="WP_382204181.1">
    <property type="nucleotide sequence ID" value="NZ_JBHTCA010000003.1"/>
</dbReference>
<dbReference type="Proteomes" id="UP001596501">
    <property type="component" value="Unassembled WGS sequence"/>
</dbReference>
<protein>
    <submittedName>
        <fullName evidence="1">Uncharacterized protein</fullName>
    </submittedName>
</protein>
<reference evidence="2" key="1">
    <citation type="journal article" date="2019" name="Int. J. Syst. Evol. Microbiol.">
        <title>The Global Catalogue of Microorganisms (GCM) 10K type strain sequencing project: providing services to taxonomists for standard genome sequencing and annotation.</title>
        <authorList>
            <consortium name="The Broad Institute Genomics Platform"/>
            <consortium name="The Broad Institute Genome Sequencing Center for Infectious Disease"/>
            <person name="Wu L."/>
            <person name="Ma J."/>
        </authorList>
    </citation>
    <scope>NUCLEOTIDE SEQUENCE [LARGE SCALE GENOMIC DNA]</scope>
    <source>
        <strain evidence="2">CGMCC 1.12371</strain>
    </source>
</reference>
<accession>A0ABW2QFA7</accession>
<organism evidence="1 2">
    <name type="scientific">Hydrogenophaga atypica</name>
    <dbReference type="NCBI Taxonomy" id="249409"/>
    <lineage>
        <taxon>Bacteria</taxon>
        <taxon>Pseudomonadati</taxon>
        <taxon>Pseudomonadota</taxon>
        <taxon>Betaproteobacteria</taxon>
        <taxon>Burkholderiales</taxon>
        <taxon>Comamonadaceae</taxon>
        <taxon>Hydrogenophaga</taxon>
    </lineage>
</organism>
<proteinExistence type="predicted"/>
<sequence length="61" mass="6929">MARFQQWFSQLVRRAPGLAADAAGAGHAAWRVMPPSDPTQPLWLVPAYQRQRRSGDRLMPR</sequence>
<dbReference type="EMBL" id="JBHTCA010000003">
    <property type="protein sequence ID" value="MFC7408154.1"/>
    <property type="molecule type" value="Genomic_DNA"/>
</dbReference>